<keyword evidence="3" id="KW-1185">Reference proteome</keyword>
<evidence type="ECO:0000313" key="3">
    <source>
        <dbReference type="Proteomes" id="UP000466130"/>
    </source>
</evidence>
<gene>
    <name evidence="2" type="ORF">F1978_17430</name>
</gene>
<protein>
    <submittedName>
        <fullName evidence="2">MobC family plasmid mobilization relaxosome protein</fullName>
    </submittedName>
</protein>
<dbReference type="RefSeq" id="WP_153844123.1">
    <property type="nucleotide sequence ID" value="NZ_ML762946.1"/>
</dbReference>
<accession>A0ABQ6X4E5</accession>
<name>A0ABQ6X4E5_9GAMM</name>
<dbReference type="Pfam" id="PF05713">
    <property type="entry name" value="MobC"/>
    <property type="match status" value="1"/>
</dbReference>
<feature type="domain" description="Bacterial mobilisation" evidence="1">
    <location>
        <begin position="72"/>
        <end position="113"/>
    </location>
</feature>
<organism evidence="2 3">
    <name type="scientific">Vreelandella piezotolerans</name>
    <dbReference type="NCBI Taxonomy" id="2609667"/>
    <lineage>
        <taxon>Bacteria</taxon>
        <taxon>Pseudomonadati</taxon>
        <taxon>Pseudomonadota</taxon>
        <taxon>Gammaproteobacteria</taxon>
        <taxon>Oceanospirillales</taxon>
        <taxon>Halomonadaceae</taxon>
        <taxon>Vreelandella</taxon>
    </lineage>
</organism>
<evidence type="ECO:0000313" key="2">
    <source>
        <dbReference type="EMBL" id="KAE8436903.1"/>
    </source>
</evidence>
<evidence type="ECO:0000259" key="1">
    <source>
        <dbReference type="Pfam" id="PF05713"/>
    </source>
</evidence>
<reference evidence="2 3" key="1">
    <citation type="submission" date="2019-09" db="EMBL/GenBank/DDBJ databases">
        <title>The Halomonas whole genome shotgun (WGS).</title>
        <authorList>
            <person name="Xie Z."/>
        </authorList>
    </citation>
    <scope>NUCLEOTIDE SEQUENCE [LARGE SCALE GENOMIC DNA]</scope>
    <source>
        <strain evidence="2 3">NBT06E8</strain>
    </source>
</reference>
<dbReference type="InterPro" id="IPR008687">
    <property type="entry name" value="MobC"/>
</dbReference>
<dbReference type="EMBL" id="VWRT01000029">
    <property type="protein sequence ID" value="KAE8436903.1"/>
    <property type="molecule type" value="Genomic_DNA"/>
</dbReference>
<dbReference type="Proteomes" id="UP000466130">
    <property type="component" value="Unassembled WGS sequence"/>
</dbReference>
<comment type="caution">
    <text evidence="2">The sequence shown here is derived from an EMBL/GenBank/DDBJ whole genome shotgun (WGS) entry which is preliminary data.</text>
</comment>
<proteinExistence type="predicted"/>
<sequence length="130" mass="14354">MTEKKPKPKPKASVISFRIDDDALTELMMKTTDSRGEQIISPSAFARAALESAQVHVVDQELEAFRVYVAAKLGNNINQIARRLNTDAKAGVIDTATYRDVANQLVSISDELHALLQPIYDDEKPKGEAE</sequence>